<proteinExistence type="predicted"/>
<dbReference type="GO" id="GO:0005737">
    <property type="term" value="C:cytoplasm"/>
    <property type="evidence" value="ECO:0007669"/>
    <property type="project" value="TreeGrafter"/>
</dbReference>
<comment type="caution">
    <text evidence="3">The sequence shown here is derived from an EMBL/GenBank/DDBJ whole genome shotgun (WGS) entry which is preliminary data.</text>
</comment>
<dbReference type="InterPro" id="IPR018307">
    <property type="entry name" value="ABL9/DENND6_dom"/>
</dbReference>
<feature type="domain" description="AVL9/DENND6" evidence="2">
    <location>
        <begin position="44"/>
        <end position="232"/>
    </location>
</feature>
<dbReference type="EMBL" id="SRPW01000351">
    <property type="protein sequence ID" value="KAG6015424.1"/>
    <property type="molecule type" value="Genomic_DNA"/>
</dbReference>
<dbReference type="PANTHER" id="PTHR31017">
    <property type="entry name" value="LATE SECRETORY PATHWAY PROTEIN AVL9-RELATED"/>
    <property type="match status" value="1"/>
</dbReference>
<feature type="compositionally biased region" description="Basic and acidic residues" evidence="1">
    <location>
        <begin position="1"/>
        <end position="10"/>
    </location>
</feature>
<organism evidence="3 4">
    <name type="scientific">Claviceps pusilla</name>
    <dbReference type="NCBI Taxonomy" id="123648"/>
    <lineage>
        <taxon>Eukaryota</taxon>
        <taxon>Fungi</taxon>
        <taxon>Dikarya</taxon>
        <taxon>Ascomycota</taxon>
        <taxon>Pezizomycotina</taxon>
        <taxon>Sordariomycetes</taxon>
        <taxon>Hypocreomycetidae</taxon>
        <taxon>Hypocreales</taxon>
        <taxon>Clavicipitaceae</taxon>
        <taxon>Claviceps</taxon>
    </lineage>
</organism>
<dbReference type="InterPro" id="IPR051731">
    <property type="entry name" value="DENND11/AVL9_GEFs"/>
</dbReference>
<evidence type="ECO:0000313" key="3">
    <source>
        <dbReference type="EMBL" id="KAG6015424.1"/>
    </source>
</evidence>
<gene>
    <name evidence="3" type="ORF">E4U43_005357</name>
</gene>
<name>A0A9P7NGN3_9HYPO</name>
<reference evidence="3" key="1">
    <citation type="journal article" date="2020" name="bioRxiv">
        <title>Whole genome comparisons of ergot fungi reveals the divergence and evolution of species within the genus Claviceps are the result of varying mechanisms driving genome evolution and host range expansion.</title>
        <authorList>
            <person name="Wyka S.A."/>
            <person name="Mondo S.J."/>
            <person name="Liu M."/>
            <person name="Dettman J."/>
            <person name="Nalam V."/>
            <person name="Broders K.D."/>
        </authorList>
    </citation>
    <scope>NUCLEOTIDE SEQUENCE</scope>
    <source>
        <strain evidence="3">CCC 602</strain>
    </source>
</reference>
<sequence>MASNDEKDAHSGPSTPEGTDIQPAFTSVSLTEDNSLGKNGFTPLITVVGFHHARGPEVEGWFGAGDGIDPAISYDWPLLPFMALSDGAHASEEDFSYFTLLKPKTDSEPATSLFGISCTRQLDSSKLINRPADVTRSTVQKAVVVIVDSPQGFGMLRERLGIVTQAWFAQREFTDTDILRRFQDSLADEKARGPVQNESERDQHLGMSLRELIHEFKWQALVLLKCCLLQPK</sequence>
<evidence type="ECO:0000313" key="4">
    <source>
        <dbReference type="Proteomes" id="UP000748025"/>
    </source>
</evidence>
<dbReference type="OrthoDB" id="26278at2759"/>
<protein>
    <recommendedName>
        <fullName evidence="2">AVL9/DENND6 domain-containing protein</fullName>
    </recommendedName>
</protein>
<dbReference type="PANTHER" id="PTHR31017:SF1">
    <property type="entry name" value="LATE SECRETORY PATHWAY PROTEIN AVL9 HOMOLOG"/>
    <property type="match status" value="1"/>
</dbReference>
<keyword evidence="4" id="KW-1185">Reference proteome</keyword>
<feature type="non-terminal residue" evidence="3">
    <location>
        <position position="232"/>
    </location>
</feature>
<dbReference type="Proteomes" id="UP000748025">
    <property type="component" value="Unassembled WGS sequence"/>
</dbReference>
<accession>A0A9P7NGN3</accession>
<dbReference type="AlphaFoldDB" id="A0A9P7NGN3"/>
<feature type="region of interest" description="Disordered" evidence="1">
    <location>
        <begin position="1"/>
        <end position="22"/>
    </location>
</feature>
<evidence type="ECO:0000256" key="1">
    <source>
        <dbReference type="SAM" id="MobiDB-lite"/>
    </source>
</evidence>
<dbReference type="Pfam" id="PF09794">
    <property type="entry name" value="Avl9"/>
    <property type="match status" value="1"/>
</dbReference>
<evidence type="ECO:0000259" key="2">
    <source>
        <dbReference type="Pfam" id="PF09794"/>
    </source>
</evidence>